<feature type="region of interest" description="Disordered" evidence="1">
    <location>
        <begin position="1"/>
        <end position="77"/>
    </location>
</feature>
<accession>A0A3R7NPH3</accession>
<keyword evidence="2" id="KW-0812">Transmembrane</keyword>
<dbReference type="GeneID" id="40328288"/>
<keyword evidence="2" id="KW-1133">Transmembrane helix</keyword>
<dbReference type="OMA" id="CENARSF"/>
<evidence type="ECO:0000256" key="2">
    <source>
        <dbReference type="SAM" id="Phobius"/>
    </source>
</evidence>
<dbReference type="AlphaFoldDB" id="A0A3R7NPH3"/>
<reference evidence="3 4" key="1">
    <citation type="journal article" date="2018" name="BMC Genomics">
        <title>Genomic comparison of Trypanosoma conorhini and Trypanosoma rangeli to Trypanosoma cruzi strains of high and low virulence.</title>
        <authorList>
            <person name="Bradwell K.R."/>
            <person name="Koparde V.N."/>
            <person name="Matveyev A.V."/>
            <person name="Serrano M.G."/>
            <person name="Alves J.M."/>
            <person name="Parikh H."/>
            <person name="Huang B."/>
            <person name="Lee V."/>
            <person name="Espinosa-Alvarez O."/>
            <person name="Ortiz P.A."/>
            <person name="Costa-Martins A.G."/>
            <person name="Teixeira M.M."/>
            <person name="Buck G.A."/>
        </authorList>
    </citation>
    <scope>NUCLEOTIDE SEQUENCE [LARGE SCALE GENOMIC DNA]</scope>
    <source>
        <strain evidence="3 4">AM80</strain>
    </source>
</reference>
<name>A0A3R7NPH3_TRYRA</name>
<feature type="transmembrane region" description="Helical" evidence="2">
    <location>
        <begin position="602"/>
        <end position="620"/>
    </location>
</feature>
<evidence type="ECO:0000313" key="3">
    <source>
        <dbReference type="EMBL" id="RNF05720.1"/>
    </source>
</evidence>
<organism evidence="3 4">
    <name type="scientific">Trypanosoma rangeli</name>
    <dbReference type="NCBI Taxonomy" id="5698"/>
    <lineage>
        <taxon>Eukaryota</taxon>
        <taxon>Discoba</taxon>
        <taxon>Euglenozoa</taxon>
        <taxon>Kinetoplastea</taxon>
        <taxon>Metakinetoplastina</taxon>
        <taxon>Trypanosomatida</taxon>
        <taxon>Trypanosomatidae</taxon>
        <taxon>Trypanosoma</taxon>
        <taxon>Herpetosoma</taxon>
    </lineage>
</organism>
<dbReference type="RefSeq" id="XP_029238841.1">
    <property type="nucleotide sequence ID" value="XM_029381288.1"/>
</dbReference>
<dbReference type="Proteomes" id="UP000283634">
    <property type="component" value="Unassembled WGS sequence"/>
</dbReference>
<keyword evidence="2" id="KW-0472">Membrane</keyword>
<evidence type="ECO:0008006" key="5">
    <source>
        <dbReference type="Google" id="ProtNLM"/>
    </source>
</evidence>
<keyword evidence="4" id="KW-1185">Reference proteome</keyword>
<protein>
    <recommendedName>
        <fullName evidence="5">Transmembrane protein</fullName>
    </recommendedName>
</protein>
<feature type="transmembrane region" description="Helical" evidence="2">
    <location>
        <begin position="755"/>
        <end position="777"/>
    </location>
</feature>
<dbReference type="OrthoDB" id="264934at2759"/>
<gene>
    <name evidence="3" type="ORF">TraAM80_04355</name>
</gene>
<evidence type="ECO:0000313" key="4">
    <source>
        <dbReference type="Proteomes" id="UP000283634"/>
    </source>
</evidence>
<sequence>MPRSGDGDQQQEEEQRGKQQGGDSPLRSLTRDITPGSFAASRSAVDAELMWPPREEDDTSVSRPDVAQTGEWPQPCSIGASVRSLPFREAAGGTSFLDSEALMRRKWGTLQKECPLHPRSSTPSVGSVSWSHAREASIGTLTQLGTPPPLRASAAVFVFTLNEEESLRQSPPLEVIASSGKREGNYGVSTVPHNIAVSASSNKGPIDAQKGVQIGAVATQKAESVDLQRSSFSLGAPQHSGFLQGAGERTTAMHGGQGLSGISNSCRVSSERRTLSGGDDIVSSSRDVDHQITPLSSKNNEDLGSAKHVVCYKVRRFQKNPNNDDRHGDGMSSSDDDCCCCRVCNLFWCCRGDCGFGTAFLAEDQSGRQREKVNIEQHPGSKSRFCGKVFCQWVYVNAFAGDHAVASQILCLMNCISGILVILAVLLLLAGLWNDRPIILVNDGSICHGTVVPGVVTPDISFSILLFLFNASLAAYCAIRAVRYENTGLLICHFIAVLLQLCRVMYFLYFMNIDTLSNPLMLYTEILLGLSAFLLLASCGTYRWVRMSFGWGRFMRGITRSVLLQRHRRQMFVQSFVQLDVYGSINSALTVAYMVGTNLEQFLGLAVAVLSCAAAMLYPVMLRRRSIWFVCFFSLTLAFSLVFYCYVISSAMELYLVRNATAHFEASRCYKPQLLHCLRDLEYDFISQEGATRKSVNGSRSFLPSEGDRSEFFQDSPCKGNCLLMRNDHYVKGFTHCCEVYGNCRLRDGVQSYGVVTLTVLAVIVWTVRIILVWVWASCMAEDAEEAARGFQNPTFNFPTSSSLLLASSFAKRLESA</sequence>
<comment type="caution">
    <text evidence="3">The sequence shown here is derived from an EMBL/GenBank/DDBJ whole genome shotgun (WGS) entry which is preliminary data.</text>
</comment>
<feature type="transmembrane region" description="Helical" evidence="2">
    <location>
        <begin position="460"/>
        <end position="482"/>
    </location>
</feature>
<dbReference type="EMBL" id="MKGL01000127">
    <property type="protein sequence ID" value="RNF05720.1"/>
    <property type="molecule type" value="Genomic_DNA"/>
</dbReference>
<feature type="transmembrane region" description="Helical" evidence="2">
    <location>
        <begin position="489"/>
        <end position="509"/>
    </location>
</feature>
<feature type="transmembrane region" description="Helical" evidence="2">
    <location>
        <begin position="627"/>
        <end position="649"/>
    </location>
</feature>
<feature type="transmembrane region" description="Helical" evidence="2">
    <location>
        <begin position="521"/>
        <end position="545"/>
    </location>
</feature>
<feature type="transmembrane region" description="Helical" evidence="2">
    <location>
        <begin position="409"/>
        <end position="433"/>
    </location>
</feature>
<proteinExistence type="predicted"/>
<evidence type="ECO:0000256" key="1">
    <source>
        <dbReference type="SAM" id="MobiDB-lite"/>
    </source>
</evidence>